<keyword evidence="4" id="KW-1185">Reference proteome</keyword>
<dbReference type="Pfam" id="PF00534">
    <property type="entry name" value="Glycos_transf_1"/>
    <property type="match status" value="1"/>
</dbReference>
<dbReference type="eggNOG" id="COG0438">
    <property type="taxonomic scope" value="Bacteria"/>
</dbReference>
<gene>
    <name evidence="3" type="ORF">MARLIPOL_17923</name>
</gene>
<dbReference type="PANTHER" id="PTHR12526">
    <property type="entry name" value="GLYCOSYLTRANSFERASE"/>
    <property type="match status" value="1"/>
</dbReference>
<proteinExistence type="predicted"/>
<dbReference type="PATRIC" id="fig|1318628.3.peg.3579"/>
<dbReference type="GO" id="GO:0016757">
    <property type="term" value="F:glycosyltransferase activity"/>
    <property type="evidence" value="ECO:0007669"/>
    <property type="project" value="InterPro"/>
</dbReference>
<dbReference type="Gene3D" id="3.40.50.2000">
    <property type="entry name" value="Glycogen Phosphorylase B"/>
    <property type="match status" value="2"/>
</dbReference>
<dbReference type="CDD" id="cd03811">
    <property type="entry name" value="GT4_GT28_WabH-like"/>
    <property type="match status" value="1"/>
</dbReference>
<dbReference type="EMBL" id="ASAD01000026">
    <property type="protein sequence ID" value="EON90650.1"/>
    <property type="molecule type" value="Genomic_DNA"/>
</dbReference>
<dbReference type="SUPFAM" id="SSF53756">
    <property type="entry name" value="UDP-Glycosyltransferase/glycogen phosphorylase"/>
    <property type="match status" value="1"/>
</dbReference>
<dbReference type="GO" id="GO:1901135">
    <property type="term" value="P:carbohydrate derivative metabolic process"/>
    <property type="evidence" value="ECO:0007669"/>
    <property type="project" value="UniProtKB-ARBA"/>
</dbReference>
<accession>R8AWE2</accession>
<feature type="domain" description="Glycosyl transferase family 1" evidence="1">
    <location>
        <begin position="168"/>
        <end position="283"/>
    </location>
</feature>
<dbReference type="AlphaFoldDB" id="R8AWE2"/>
<evidence type="ECO:0000313" key="3">
    <source>
        <dbReference type="EMBL" id="EON90650.1"/>
    </source>
</evidence>
<keyword evidence="3" id="KW-0808">Transferase</keyword>
<evidence type="ECO:0000313" key="4">
    <source>
        <dbReference type="Proteomes" id="UP000016540"/>
    </source>
</evidence>
<sequence>MTHPLTIALILATPGSGWGGMEKHTAELSAALANRGHQIHVLAHPSYQNRFSDTVTFHPLPFQFGRRNPWLKFRLRRLLNSIRPDIAHAQGNKAASLLSAARNASGATVGTVHGTKTSHKAFQQLDGVIGVSREILNSIEHRNKQLIYNGLGGPPTGENYCAGDTLIPIPEDRPLLLAAGRIEPVKQFDRLIRAWADASPPGKLVILGDGRERPTLLALVKELAMEERILLPGYETHMHPWLKAASACVISSSREGFPYIMVESLLAHCPVLSTPVSGVGDFLPESCLADSDRIGDLANLLTTHLNSSVPLRELQTNSFTRAATTLTLNAMTDQTEQFYRKLTDAPSSGHE</sequence>
<dbReference type="Proteomes" id="UP000016540">
    <property type="component" value="Unassembled WGS sequence"/>
</dbReference>
<dbReference type="HOGENOM" id="CLU_009583_0_1_6"/>
<dbReference type="RefSeq" id="WP_012139829.1">
    <property type="nucleotide sequence ID" value="NZ_KE007331.1"/>
</dbReference>
<protein>
    <submittedName>
        <fullName evidence="3">Glycosyltransferase</fullName>
    </submittedName>
</protein>
<organism evidence="3 4">
    <name type="scientific">Marinobacter lipolyticus SM19</name>
    <dbReference type="NCBI Taxonomy" id="1318628"/>
    <lineage>
        <taxon>Bacteria</taxon>
        <taxon>Pseudomonadati</taxon>
        <taxon>Pseudomonadota</taxon>
        <taxon>Gammaproteobacteria</taxon>
        <taxon>Pseudomonadales</taxon>
        <taxon>Marinobacteraceae</taxon>
        <taxon>Marinobacter</taxon>
    </lineage>
</organism>
<dbReference type="STRING" id="1318628.MARLIPOL_17923"/>
<reference evidence="3 4" key="1">
    <citation type="journal article" date="2013" name="Genome Announc.">
        <title>Draft Genome Sequence of the Moderately Halophilic Bacterium Marinobacter lipolyticus Strain SM19.</title>
        <authorList>
            <person name="Papke R.T."/>
            <person name="de la Haba R.R."/>
            <person name="Infante-Dominguez C."/>
            <person name="Perez D."/>
            <person name="Sanchez-Porro C."/>
            <person name="Lapierre P."/>
            <person name="Ventosa A."/>
        </authorList>
    </citation>
    <scope>NUCLEOTIDE SEQUENCE [LARGE SCALE GENOMIC DNA]</scope>
    <source>
        <strain evidence="3 4">SM19</strain>
    </source>
</reference>
<name>R8AWE2_9GAMM</name>
<feature type="domain" description="Glycosyltransferase subfamily 4-like N-terminal" evidence="2">
    <location>
        <begin position="18"/>
        <end position="150"/>
    </location>
</feature>
<evidence type="ECO:0000259" key="1">
    <source>
        <dbReference type="Pfam" id="PF00534"/>
    </source>
</evidence>
<dbReference type="Pfam" id="PF13439">
    <property type="entry name" value="Glyco_transf_4"/>
    <property type="match status" value="1"/>
</dbReference>
<dbReference type="PANTHER" id="PTHR12526:SF627">
    <property type="entry name" value="D-RHAMNOSYLTRANSFERASE WBPZ"/>
    <property type="match status" value="1"/>
</dbReference>
<evidence type="ECO:0000259" key="2">
    <source>
        <dbReference type="Pfam" id="PF13439"/>
    </source>
</evidence>
<comment type="caution">
    <text evidence="3">The sequence shown here is derived from an EMBL/GenBank/DDBJ whole genome shotgun (WGS) entry which is preliminary data.</text>
</comment>
<dbReference type="InterPro" id="IPR001296">
    <property type="entry name" value="Glyco_trans_1"/>
</dbReference>
<dbReference type="OrthoDB" id="9795746at2"/>
<dbReference type="InterPro" id="IPR028098">
    <property type="entry name" value="Glyco_trans_4-like_N"/>
</dbReference>